<evidence type="ECO:0008006" key="4">
    <source>
        <dbReference type="Google" id="ProtNLM"/>
    </source>
</evidence>
<feature type="transmembrane region" description="Helical" evidence="1">
    <location>
        <begin position="153"/>
        <end position="186"/>
    </location>
</feature>
<dbReference type="EMBL" id="BMWX01000009">
    <property type="protein sequence ID" value="GGZ39608.1"/>
    <property type="molecule type" value="Genomic_DNA"/>
</dbReference>
<evidence type="ECO:0000313" key="2">
    <source>
        <dbReference type="EMBL" id="GGZ39608.1"/>
    </source>
</evidence>
<dbReference type="AlphaFoldDB" id="A0A918QB61"/>
<keyword evidence="1" id="KW-0472">Membrane</keyword>
<accession>A0A918QB61</accession>
<keyword evidence="3" id="KW-1185">Reference proteome</keyword>
<dbReference type="Proteomes" id="UP000619457">
    <property type="component" value="Unassembled WGS sequence"/>
</dbReference>
<gene>
    <name evidence="2" type="ORF">GCM10007049_36180</name>
</gene>
<feature type="transmembrane region" description="Helical" evidence="1">
    <location>
        <begin position="115"/>
        <end position="133"/>
    </location>
</feature>
<feature type="transmembrane region" description="Helical" evidence="1">
    <location>
        <begin position="88"/>
        <end position="109"/>
    </location>
</feature>
<feature type="transmembrane region" description="Helical" evidence="1">
    <location>
        <begin position="25"/>
        <end position="44"/>
    </location>
</feature>
<protein>
    <recommendedName>
        <fullName evidence="4">DUF975 family protein</fullName>
    </recommendedName>
</protein>
<evidence type="ECO:0000313" key="3">
    <source>
        <dbReference type="Proteomes" id="UP000619457"/>
    </source>
</evidence>
<dbReference type="PANTHER" id="PTHR40076">
    <property type="entry name" value="MEMBRANE PROTEIN-RELATED"/>
    <property type="match status" value="1"/>
</dbReference>
<evidence type="ECO:0000256" key="1">
    <source>
        <dbReference type="SAM" id="Phobius"/>
    </source>
</evidence>
<dbReference type="InterPro" id="IPR010380">
    <property type="entry name" value="DUF975"/>
</dbReference>
<keyword evidence="1" id="KW-0812">Transmembrane</keyword>
<name>A0A918QB61_9BACT</name>
<reference evidence="2" key="1">
    <citation type="journal article" date="2014" name="Int. J. Syst. Evol. Microbiol.">
        <title>Complete genome sequence of Corynebacterium casei LMG S-19264T (=DSM 44701T), isolated from a smear-ripened cheese.</title>
        <authorList>
            <consortium name="US DOE Joint Genome Institute (JGI-PGF)"/>
            <person name="Walter F."/>
            <person name="Albersmeier A."/>
            <person name="Kalinowski J."/>
            <person name="Ruckert C."/>
        </authorList>
    </citation>
    <scope>NUCLEOTIDE SEQUENCE</scope>
    <source>
        <strain evidence="2">KCTC 12368</strain>
    </source>
</reference>
<proteinExistence type="predicted"/>
<dbReference type="PANTHER" id="PTHR40076:SF1">
    <property type="entry name" value="MEMBRANE PROTEIN"/>
    <property type="match status" value="1"/>
</dbReference>
<comment type="caution">
    <text evidence="2">The sequence shown here is derived from an EMBL/GenBank/DDBJ whole genome shotgun (WGS) entry which is preliminary data.</text>
</comment>
<reference evidence="2" key="2">
    <citation type="submission" date="2020-09" db="EMBL/GenBank/DDBJ databases">
        <authorList>
            <person name="Sun Q."/>
            <person name="Kim S."/>
        </authorList>
    </citation>
    <scope>NUCLEOTIDE SEQUENCE</scope>
    <source>
        <strain evidence="2">KCTC 12368</strain>
    </source>
</reference>
<feature type="transmembrane region" description="Helical" evidence="1">
    <location>
        <begin position="50"/>
        <end position="68"/>
    </location>
</feature>
<organism evidence="2 3">
    <name type="scientific">Echinicola pacifica</name>
    <dbReference type="NCBI Taxonomy" id="346377"/>
    <lineage>
        <taxon>Bacteria</taxon>
        <taxon>Pseudomonadati</taxon>
        <taxon>Bacteroidota</taxon>
        <taxon>Cytophagia</taxon>
        <taxon>Cytophagales</taxon>
        <taxon>Cyclobacteriaceae</taxon>
        <taxon>Echinicola</taxon>
    </lineage>
</organism>
<sequence>MEQSYDFNVKEVLLTAWDLFKRQPLYSVGYTGFIISLELLFLVYLKEYALLFSIFLAGPLFAGFLIAANKIKQDEDVNYQDFFKGFQYYIPVILIWLISQILVAFGLLLLVIPGVYLMVGYSMGLMMHIFAGLDFWDSMEYSRRLVTVRWWKFFVLILILIGINLLGALLILGIFVTLPVTMYALYVVFEMITHKVLTED</sequence>
<keyword evidence="1" id="KW-1133">Transmembrane helix</keyword>